<reference evidence="2 3" key="1">
    <citation type="submission" date="2020-03" db="EMBL/GenBank/DDBJ databases">
        <authorList>
            <person name="Zhu W."/>
        </authorList>
    </citation>
    <scope>NUCLEOTIDE SEQUENCE [LARGE SCALE GENOMIC DNA]</scope>
    <source>
        <strain evidence="2 3">185</strain>
    </source>
</reference>
<dbReference type="KEGG" id="alj:G8D99_09215"/>
<evidence type="ECO:0000313" key="2">
    <source>
        <dbReference type="EMBL" id="QIO09176.1"/>
    </source>
</evidence>
<protein>
    <submittedName>
        <fullName evidence="2">Uncharacterized protein</fullName>
    </submittedName>
</protein>
<accession>A0A6G8S4M4</accession>
<dbReference type="Proteomes" id="UP000501939">
    <property type="component" value="Chromosome"/>
</dbReference>
<sequence length="227" mass="24428">MGIAETAEKVILGGAMNTPAGRVITIFTHIGTGGLSGKADQALEATVALGTAENAINIGGKISPSDKAKAQQKIKEMIAAETSKPCRSNNSECNKRKHRGKVHSQDGAEDIVSAEDAGTNWIALPNPPSLTLCNMFALSMRVHMLNLKGHSPKKGKGVDFEIGANKAYFKLTAWMKEKTPNGVPVNKYSFNFDGKFYMGAKPPLGKNTIEDRRIDLDVFEGEILKNV</sequence>
<organism evidence="2 3">
    <name type="scientific">Acinetobacter lanii</name>
    <dbReference type="NCBI Taxonomy" id="2715163"/>
    <lineage>
        <taxon>Bacteria</taxon>
        <taxon>Pseudomonadati</taxon>
        <taxon>Pseudomonadota</taxon>
        <taxon>Gammaproteobacteria</taxon>
        <taxon>Moraxellales</taxon>
        <taxon>Moraxellaceae</taxon>
        <taxon>Acinetobacter</taxon>
    </lineage>
</organism>
<dbReference type="AlphaFoldDB" id="A0A6G8S4M4"/>
<dbReference type="RefSeq" id="WP_166324839.1">
    <property type="nucleotide sequence ID" value="NZ_CP049916.1"/>
</dbReference>
<evidence type="ECO:0000313" key="3">
    <source>
        <dbReference type="Proteomes" id="UP000501939"/>
    </source>
</evidence>
<name>A0A6G8S4M4_9GAMM</name>
<gene>
    <name evidence="2" type="ORF">G8D99_09215</name>
</gene>
<evidence type="ECO:0000256" key="1">
    <source>
        <dbReference type="SAM" id="MobiDB-lite"/>
    </source>
</evidence>
<proteinExistence type="predicted"/>
<dbReference type="EMBL" id="CP049916">
    <property type="protein sequence ID" value="QIO09176.1"/>
    <property type="molecule type" value="Genomic_DNA"/>
</dbReference>
<feature type="region of interest" description="Disordered" evidence="1">
    <location>
        <begin position="83"/>
        <end position="107"/>
    </location>
</feature>
<keyword evidence="3" id="KW-1185">Reference proteome</keyword>